<dbReference type="Gene3D" id="3.90.1150.10">
    <property type="entry name" value="Aspartate Aminotransferase, domain 1"/>
    <property type="match status" value="1"/>
</dbReference>
<keyword evidence="3" id="KW-0808">Transferase</keyword>
<evidence type="ECO:0000259" key="5">
    <source>
        <dbReference type="Pfam" id="PF00155"/>
    </source>
</evidence>
<accession>A0ABV9WVH9</accession>
<dbReference type="SUPFAM" id="SSF53383">
    <property type="entry name" value="PLP-dependent transferases"/>
    <property type="match status" value="1"/>
</dbReference>
<evidence type="ECO:0000256" key="3">
    <source>
        <dbReference type="ARBA" id="ARBA00022679"/>
    </source>
</evidence>
<name>A0ABV9WVH9_9ACTN</name>
<dbReference type="Pfam" id="PF00155">
    <property type="entry name" value="Aminotran_1_2"/>
    <property type="match status" value="1"/>
</dbReference>
<dbReference type="EMBL" id="JBHSJO010000001">
    <property type="protein sequence ID" value="MFC5016045.1"/>
    <property type="molecule type" value="Genomic_DNA"/>
</dbReference>
<dbReference type="InterPro" id="IPR015424">
    <property type="entry name" value="PyrdxlP-dep_Trfase"/>
</dbReference>
<dbReference type="InterPro" id="IPR015421">
    <property type="entry name" value="PyrdxlP-dep_Trfase_major"/>
</dbReference>
<evidence type="ECO:0000256" key="2">
    <source>
        <dbReference type="ARBA" id="ARBA00013187"/>
    </source>
</evidence>
<keyword evidence="7" id="KW-1185">Reference proteome</keyword>
<protein>
    <recommendedName>
        <fullName evidence="2">8-amino-7-oxononanoate synthase</fullName>
        <ecNumber evidence="2">2.3.1.47</ecNumber>
    </recommendedName>
</protein>
<feature type="domain" description="Aminotransferase class I/classII large" evidence="5">
    <location>
        <begin position="46"/>
        <end position="383"/>
    </location>
</feature>
<dbReference type="PANTHER" id="PTHR13693">
    <property type="entry name" value="CLASS II AMINOTRANSFERASE/8-AMINO-7-OXONONANOATE SYNTHASE"/>
    <property type="match status" value="1"/>
</dbReference>
<dbReference type="GO" id="GO:0008483">
    <property type="term" value="F:transaminase activity"/>
    <property type="evidence" value="ECO:0007669"/>
    <property type="project" value="UniProtKB-KW"/>
</dbReference>
<dbReference type="PANTHER" id="PTHR13693:SF3">
    <property type="entry name" value="LD36009P"/>
    <property type="match status" value="1"/>
</dbReference>
<dbReference type="EC" id="2.3.1.47" evidence="2"/>
<dbReference type="RefSeq" id="WP_271319866.1">
    <property type="nucleotide sequence ID" value="NZ_BAAATN010000004.1"/>
</dbReference>
<gene>
    <name evidence="6" type="ORF">ACFPRC_14255</name>
</gene>
<dbReference type="Proteomes" id="UP001595855">
    <property type="component" value="Unassembled WGS sequence"/>
</dbReference>
<evidence type="ECO:0000313" key="6">
    <source>
        <dbReference type="EMBL" id="MFC5016045.1"/>
    </source>
</evidence>
<evidence type="ECO:0000313" key="7">
    <source>
        <dbReference type="Proteomes" id="UP001595855"/>
    </source>
</evidence>
<reference evidence="7" key="1">
    <citation type="journal article" date="2019" name="Int. J. Syst. Evol. Microbiol.">
        <title>The Global Catalogue of Microorganisms (GCM) 10K type strain sequencing project: providing services to taxonomists for standard genome sequencing and annotation.</title>
        <authorList>
            <consortium name="The Broad Institute Genomics Platform"/>
            <consortium name="The Broad Institute Genome Sequencing Center for Infectious Disease"/>
            <person name="Wu L."/>
            <person name="Ma J."/>
        </authorList>
    </citation>
    <scope>NUCLEOTIDE SEQUENCE [LARGE SCALE GENOMIC DNA]</scope>
    <source>
        <strain evidence="7">CGMCC 4.1542</strain>
    </source>
</reference>
<evidence type="ECO:0000256" key="1">
    <source>
        <dbReference type="ARBA" id="ARBA00001933"/>
    </source>
</evidence>
<comment type="cofactor">
    <cofactor evidence="1">
        <name>pyridoxal 5'-phosphate</name>
        <dbReference type="ChEBI" id="CHEBI:597326"/>
    </cofactor>
</comment>
<dbReference type="InterPro" id="IPR004839">
    <property type="entry name" value="Aminotransferase_I/II_large"/>
</dbReference>
<keyword evidence="6" id="KW-0032">Aminotransferase</keyword>
<comment type="catalytic activity">
    <reaction evidence="4">
        <text>6-carboxyhexanoyl-[ACP] + L-alanine + H(+) = (8S)-8-amino-7-oxononanoate + holo-[ACP] + CO2</text>
        <dbReference type="Rhea" id="RHEA:42288"/>
        <dbReference type="Rhea" id="RHEA-COMP:9685"/>
        <dbReference type="Rhea" id="RHEA-COMP:9955"/>
        <dbReference type="ChEBI" id="CHEBI:15378"/>
        <dbReference type="ChEBI" id="CHEBI:16526"/>
        <dbReference type="ChEBI" id="CHEBI:57972"/>
        <dbReference type="ChEBI" id="CHEBI:64479"/>
        <dbReference type="ChEBI" id="CHEBI:78846"/>
        <dbReference type="ChEBI" id="CHEBI:149468"/>
        <dbReference type="EC" id="2.3.1.47"/>
    </reaction>
</comment>
<organism evidence="6 7">
    <name type="scientific">Streptomyces lienomycini</name>
    <dbReference type="NCBI Taxonomy" id="284035"/>
    <lineage>
        <taxon>Bacteria</taxon>
        <taxon>Bacillati</taxon>
        <taxon>Actinomycetota</taxon>
        <taxon>Actinomycetes</taxon>
        <taxon>Kitasatosporales</taxon>
        <taxon>Streptomycetaceae</taxon>
        <taxon>Streptomyces</taxon>
    </lineage>
</organism>
<proteinExistence type="predicted"/>
<dbReference type="InterPro" id="IPR015422">
    <property type="entry name" value="PyrdxlP-dep_Trfase_small"/>
</dbReference>
<comment type="caution">
    <text evidence="6">The sequence shown here is derived from an EMBL/GenBank/DDBJ whole genome shotgun (WGS) entry which is preliminary data.</text>
</comment>
<evidence type="ECO:0000256" key="4">
    <source>
        <dbReference type="ARBA" id="ARBA00047715"/>
    </source>
</evidence>
<dbReference type="Gene3D" id="3.40.640.10">
    <property type="entry name" value="Type I PLP-dependent aspartate aminotransferase-like (Major domain)"/>
    <property type="match status" value="1"/>
</dbReference>
<dbReference type="InterPro" id="IPR050087">
    <property type="entry name" value="AON_synthase_class-II"/>
</dbReference>
<dbReference type="CDD" id="cd06454">
    <property type="entry name" value="KBL_like"/>
    <property type="match status" value="1"/>
</dbReference>
<sequence>MITDEYARTLASVNDRIRDLKDSGYYTFEMPFTAAPGGRSEIDHREVIMLTSGNYLGLAGHPEINKAVKDALDTYGTGACGARLNNGTTVLHLELEEKLAEWMGTEAALTYSSGYMANLGTISALCDGDTVVITDQINHMSILDGCRLAEGSVKIFQHNSMEKLEYILRRNADARKKFVVVDGVYSMDGEIAPLDDIHRLTEQYGAMLMVDEAHGTGFLGENGRGAGEHFGIVPDITMGTFSKTFGGVGGFVTANRDIVEYLRHSAHAYMFNASLPAPTVAGVLKALELMRREPWRTEKLWENTMRFRSGLIRAGFEVLGSVTPVIPILVGDDIAALRMSKELMADGLYISGAIFPAVPKGRARFRATVTAAMTTEDVDRAVELLGDAARRHNVLA</sequence>